<dbReference type="EC" id="3.1.1.-" evidence="3"/>
<dbReference type="Proteomes" id="UP000038830">
    <property type="component" value="Unassembled WGS sequence"/>
</dbReference>
<dbReference type="GO" id="GO:0016787">
    <property type="term" value="F:hydrolase activity"/>
    <property type="evidence" value="ECO:0007669"/>
    <property type="project" value="UniProtKB-KW"/>
</dbReference>
<dbReference type="Pfam" id="PF00660">
    <property type="entry name" value="SRP1_TIP1"/>
    <property type="match status" value="1"/>
</dbReference>
<evidence type="ECO:0000313" key="3">
    <source>
        <dbReference type="EMBL" id="CEP21592.1"/>
    </source>
</evidence>
<keyword evidence="3" id="KW-0378">Hydrolase</keyword>
<evidence type="ECO:0000313" key="4">
    <source>
        <dbReference type="Proteomes" id="UP000038830"/>
    </source>
</evidence>
<name>A0A0H5C210_CYBJN</name>
<feature type="compositionally biased region" description="Low complexity" evidence="1">
    <location>
        <begin position="136"/>
        <end position="155"/>
    </location>
</feature>
<reference evidence="4" key="1">
    <citation type="journal article" date="2015" name="J. Biotechnol.">
        <title>The structure of the Cyberlindnera jadinii genome and its relation to Candida utilis analyzed by the occurrence of single nucleotide polymorphisms.</title>
        <authorList>
            <person name="Rupp O."/>
            <person name="Brinkrolf K."/>
            <person name="Buerth C."/>
            <person name="Kunigo M."/>
            <person name="Schneider J."/>
            <person name="Jaenicke S."/>
            <person name="Goesmann A."/>
            <person name="Puehler A."/>
            <person name="Jaeger K.-E."/>
            <person name="Ernst J.F."/>
        </authorList>
    </citation>
    <scope>NUCLEOTIDE SEQUENCE [LARGE SCALE GENOMIC DNA]</scope>
    <source>
        <strain evidence="4">ATCC 18201 / CBS 1600 / BCRC 20928 / JCM 3617 / NBRC 0987 / NRRL Y-1542</strain>
    </source>
</reference>
<dbReference type="InterPro" id="IPR000992">
    <property type="entry name" value="SRP1_TIP1"/>
</dbReference>
<dbReference type="EMBL" id="CDQK01000002">
    <property type="protein sequence ID" value="CEP21592.1"/>
    <property type="molecule type" value="Genomic_DNA"/>
</dbReference>
<sequence length="183" mass="18963">MNPILILSLLPIALAADRDAELNALVADLAGHSSEYLQQVASGNIPPADLLALAQQVKTFTDDSYTTLYPEVDMGEVSAYVTGLPWYSSRLASIFGADAAPATSTEEAPVETSSAEETSVEETSVEETSAEETSAEETTVVESTVSTEETSSEVPAVETANNAVGISALGPLAAVVMLVPALL</sequence>
<feature type="compositionally biased region" description="Low complexity" evidence="1">
    <location>
        <begin position="101"/>
        <end position="117"/>
    </location>
</feature>
<organism evidence="3 4">
    <name type="scientific">Cyberlindnera jadinii (strain ATCC 18201 / CBS 1600 / BCRC 20928 / JCM 3617 / NBRC 0987 / NRRL Y-1542)</name>
    <name type="common">Torula yeast</name>
    <name type="synonym">Candida utilis</name>
    <dbReference type="NCBI Taxonomy" id="983966"/>
    <lineage>
        <taxon>Eukaryota</taxon>
        <taxon>Fungi</taxon>
        <taxon>Dikarya</taxon>
        <taxon>Ascomycota</taxon>
        <taxon>Saccharomycotina</taxon>
        <taxon>Saccharomycetes</taxon>
        <taxon>Phaffomycetales</taxon>
        <taxon>Phaffomycetaceae</taxon>
        <taxon>Cyberlindnera</taxon>
    </lineage>
</organism>
<keyword evidence="2" id="KW-0732">Signal</keyword>
<dbReference type="PROSITE" id="PS00724">
    <property type="entry name" value="SRP1_TIP1"/>
    <property type="match status" value="1"/>
</dbReference>
<evidence type="ECO:0000256" key="1">
    <source>
        <dbReference type="SAM" id="MobiDB-lite"/>
    </source>
</evidence>
<feature type="chain" id="PRO_5012068174" evidence="2">
    <location>
        <begin position="16"/>
        <end position="183"/>
    </location>
</feature>
<dbReference type="AlphaFoldDB" id="A0A0H5C210"/>
<protein>
    <submittedName>
        <fullName evidence="3">TIP1 protein</fullName>
        <ecNumber evidence="3">3.1.1.-</ecNumber>
    </submittedName>
</protein>
<feature type="region of interest" description="Disordered" evidence="1">
    <location>
        <begin position="101"/>
        <end position="155"/>
    </location>
</feature>
<feature type="signal peptide" evidence="2">
    <location>
        <begin position="1"/>
        <end position="15"/>
    </location>
</feature>
<accession>A0A0H5C210</accession>
<proteinExistence type="predicted"/>
<gene>
    <name evidence="3" type="primary">TIP1</name>
    <name evidence="3" type="ORF">BN1211_1722</name>
</gene>
<feature type="compositionally biased region" description="Acidic residues" evidence="1">
    <location>
        <begin position="118"/>
        <end position="135"/>
    </location>
</feature>
<evidence type="ECO:0000256" key="2">
    <source>
        <dbReference type="SAM" id="SignalP"/>
    </source>
</evidence>